<evidence type="ECO:0000313" key="2">
    <source>
        <dbReference type="Proteomes" id="UP000279594"/>
    </source>
</evidence>
<dbReference type="AlphaFoldDB" id="A0A3G2EAG4"/>
<dbReference type="RefSeq" id="WP_121669704.1">
    <property type="nucleotide sequence ID" value="NZ_CP033019.1"/>
</dbReference>
<proteinExistence type="predicted"/>
<gene>
    <name evidence="1" type="ORF">D9M09_14665</name>
</gene>
<reference evidence="1 2" key="1">
    <citation type="submission" date="2018-10" db="EMBL/GenBank/DDBJ databases">
        <title>Effects of UV and annual dynamics of microbial communities in freshwater RAS systems.</title>
        <authorList>
            <person name="Bekkelund A.K."/>
            <person name="Hansen B.R."/>
            <person name="Stokken H."/>
            <person name="Eriksen B.F."/>
            <person name="Kashulin N.A."/>
        </authorList>
    </citation>
    <scope>NUCLEOTIDE SEQUENCE [LARGE SCALE GENOMIC DNA]</scope>
    <source>
        <strain evidence="1 2">BHSEK</strain>
    </source>
</reference>
<organism evidence="1 2">
    <name type="scientific">Janthinobacterium agaricidamnosum</name>
    <dbReference type="NCBI Taxonomy" id="55508"/>
    <lineage>
        <taxon>Bacteria</taxon>
        <taxon>Pseudomonadati</taxon>
        <taxon>Pseudomonadota</taxon>
        <taxon>Betaproteobacteria</taxon>
        <taxon>Burkholderiales</taxon>
        <taxon>Oxalobacteraceae</taxon>
        <taxon>Janthinobacterium</taxon>
    </lineage>
</organism>
<name>A0A3G2EAG4_9BURK</name>
<accession>A0A3G2EAG4</accession>
<dbReference type="Proteomes" id="UP000279594">
    <property type="component" value="Chromosome"/>
</dbReference>
<sequence length="60" mass="6239">MNFNLTVVEAFLSHGKGDVISDAAEVAKYVDSEWQGHFVKSAVLVASATKSAAKGDAAAK</sequence>
<keyword evidence="2" id="KW-1185">Reference proteome</keyword>
<evidence type="ECO:0000313" key="1">
    <source>
        <dbReference type="EMBL" id="AYM76902.1"/>
    </source>
</evidence>
<protein>
    <submittedName>
        <fullName evidence="1">Uncharacterized protein</fullName>
    </submittedName>
</protein>
<dbReference type="EMBL" id="CP033019">
    <property type="protein sequence ID" value="AYM76902.1"/>
    <property type="molecule type" value="Genomic_DNA"/>
</dbReference>